<dbReference type="RefSeq" id="WP_197549684.1">
    <property type="nucleotide sequence ID" value="NZ_CP063164.1"/>
</dbReference>
<gene>
    <name evidence="2" type="ORF">IMZ28_05220</name>
</gene>
<dbReference type="KEGG" id="sinu:IMZ28_05220"/>
<keyword evidence="1" id="KW-0472">Membrane</keyword>
<sequence length="51" mass="5572">MKYISIVLILIAVALAALFLIKESDALLLTAIVAVIAGFWIAVFQIPKEKE</sequence>
<organism evidence="2 3">
    <name type="scientific">Sulfurovum indicum</name>
    <dbReference type="NCBI Taxonomy" id="2779528"/>
    <lineage>
        <taxon>Bacteria</taxon>
        <taxon>Pseudomonadati</taxon>
        <taxon>Campylobacterota</taxon>
        <taxon>Epsilonproteobacteria</taxon>
        <taxon>Campylobacterales</taxon>
        <taxon>Sulfurovaceae</taxon>
        <taxon>Sulfurovum</taxon>
    </lineage>
</organism>
<dbReference type="Proteomes" id="UP000595074">
    <property type="component" value="Chromosome"/>
</dbReference>
<dbReference type="EMBL" id="CP063164">
    <property type="protein sequence ID" value="QOR62867.1"/>
    <property type="molecule type" value="Genomic_DNA"/>
</dbReference>
<reference evidence="2 3" key="1">
    <citation type="submission" date="2020-10" db="EMBL/GenBank/DDBJ databases">
        <title>The genome of sulfurovum sp.</title>
        <authorList>
            <person name="Xie S."/>
            <person name="Shao Z."/>
            <person name="Jiang L."/>
        </authorList>
    </citation>
    <scope>NUCLEOTIDE SEQUENCE [LARGE SCALE GENOMIC DNA]</scope>
    <source>
        <strain evidence="2 3">ST-419</strain>
    </source>
</reference>
<proteinExistence type="predicted"/>
<keyword evidence="1" id="KW-0812">Transmembrane</keyword>
<evidence type="ECO:0000256" key="1">
    <source>
        <dbReference type="SAM" id="Phobius"/>
    </source>
</evidence>
<protein>
    <submittedName>
        <fullName evidence="2">Uncharacterized protein</fullName>
    </submittedName>
</protein>
<feature type="transmembrane region" description="Helical" evidence="1">
    <location>
        <begin position="26"/>
        <end position="46"/>
    </location>
</feature>
<keyword evidence="1" id="KW-1133">Transmembrane helix</keyword>
<keyword evidence="3" id="KW-1185">Reference proteome</keyword>
<accession>A0A7M1S618</accession>
<name>A0A7M1S618_9BACT</name>
<evidence type="ECO:0000313" key="3">
    <source>
        <dbReference type="Proteomes" id="UP000595074"/>
    </source>
</evidence>
<evidence type="ECO:0000313" key="2">
    <source>
        <dbReference type="EMBL" id="QOR62867.1"/>
    </source>
</evidence>
<dbReference type="AlphaFoldDB" id="A0A7M1S618"/>